<organism evidence="9 10">
    <name type="scientific">Leucobacter luti</name>
    <dbReference type="NCBI Taxonomy" id="340320"/>
    <lineage>
        <taxon>Bacteria</taxon>
        <taxon>Bacillati</taxon>
        <taxon>Actinomycetota</taxon>
        <taxon>Actinomycetes</taxon>
        <taxon>Micrococcales</taxon>
        <taxon>Microbacteriaceae</taxon>
        <taxon>Leucobacter</taxon>
    </lineage>
</organism>
<feature type="transmembrane region" description="Helical" evidence="8">
    <location>
        <begin position="113"/>
        <end position="134"/>
    </location>
</feature>
<comment type="subcellular location">
    <subcellularLocation>
        <location evidence="1">Cell membrane</location>
        <topology evidence="1">Multi-pass membrane protein</topology>
    </subcellularLocation>
</comment>
<keyword evidence="6 8" id="KW-0472">Membrane</keyword>
<evidence type="ECO:0000256" key="7">
    <source>
        <dbReference type="PIRSR" id="PIRSR600715-1"/>
    </source>
</evidence>
<dbReference type="GO" id="GO:0044038">
    <property type="term" value="P:cell wall macromolecule biosynthetic process"/>
    <property type="evidence" value="ECO:0007669"/>
    <property type="project" value="TreeGrafter"/>
</dbReference>
<evidence type="ECO:0000256" key="1">
    <source>
        <dbReference type="ARBA" id="ARBA00004651"/>
    </source>
</evidence>
<proteinExistence type="predicted"/>
<gene>
    <name evidence="9" type="ORF">EV139_1494</name>
</gene>
<dbReference type="Pfam" id="PF00953">
    <property type="entry name" value="Glycos_transf_4"/>
    <property type="match status" value="1"/>
</dbReference>
<protein>
    <submittedName>
        <fullName evidence="9">UDP-N-acetylmuramyl pentapeptide phosphotransferase/UDP-N-acetylglucosamine-1-phosphate transferase</fullName>
    </submittedName>
</protein>
<accession>A0A4V6MCX3</accession>
<dbReference type="EMBL" id="SHKI01000004">
    <property type="protein sequence ID" value="RZT66069.1"/>
    <property type="molecule type" value="Genomic_DNA"/>
</dbReference>
<keyword evidence="3 9" id="KW-0808">Transferase</keyword>
<evidence type="ECO:0000313" key="9">
    <source>
        <dbReference type="EMBL" id="RZT66069.1"/>
    </source>
</evidence>
<keyword evidence="4 8" id="KW-0812">Transmembrane</keyword>
<comment type="caution">
    <text evidence="9">The sequence shown here is derived from an EMBL/GenBank/DDBJ whole genome shotgun (WGS) entry which is preliminary data.</text>
</comment>
<keyword evidence="7" id="KW-0460">Magnesium</keyword>
<dbReference type="InterPro" id="IPR000715">
    <property type="entry name" value="Glycosyl_transferase_4"/>
</dbReference>
<keyword evidence="5 8" id="KW-1133">Transmembrane helix</keyword>
<feature type="transmembrane region" description="Helical" evidence="8">
    <location>
        <begin position="346"/>
        <end position="366"/>
    </location>
</feature>
<feature type="transmembrane region" description="Helical" evidence="8">
    <location>
        <begin position="316"/>
        <end position="340"/>
    </location>
</feature>
<reference evidence="9 10" key="1">
    <citation type="journal article" date="2015" name="Stand. Genomic Sci.">
        <title>Genomic Encyclopedia of Bacterial and Archaeal Type Strains, Phase III: the genomes of soil and plant-associated and newly described type strains.</title>
        <authorList>
            <person name="Whitman W.B."/>
            <person name="Woyke T."/>
            <person name="Klenk H.P."/>
            <person name="Zhou Y."/>
            <person name="Lilburn T.G."/>
            <person name="Beck B.J."/>
            <person name="De Vos P."/>
            <person name="Vandamme P."/>
            <person name="Eisen J.A."/>
            <person name="Garrity G."/>
            <person name="Hugenholtz P."/>
            <person name="Kyrpides N.C."/>
        </authorList>
    </citation>
    <scope>NUCLEOTIDE SEQUENCE [LARGE SCALE GENOMIC DNA]</scope>
    <source>
        <strain evidence="9 10">RF6</strain>
    </source>
</reference>
<dbReference type="GO" id="GO:0071555">
    <property type="term" value="P:cell wall organization"/>
    <property type="evidence" value="ECO:0007669"/>
    <property type="project" value="TreeGrafter"/>
</dbReference>
<feature type="transmembrane region" description="Helical" evidence="8">
    <location>
        <begin position="194"/>
        <end position="214"/>
    </location>
</feature>
<feature type="binding site" evidence="7">
    <location>
        <position position="249"/>
    </location>
    <ligand>
        <name>Mg(2+)</name>
        <dbReference type="ChEBI" id="CHEBI:18420"/>
    </ligand>
</feature>
<feature type="binding site" evidence="7">
    <location>
        <position position="189"/>
    </location>
    <ligand>
        <name>Mg(2+)</name>
        <dbReference type="ChEBI" id="CHEBI:18420"/>
    </ligand>
</feature>
<evidence type="ECO:0000256" key="6">
    <source>
        <dbReference type="ARBA" id="ARBA00023136"/>
    </source>
</evidence>
<comment type="cofactor">
    <cofactor evidence="7">
        <name>Mg(2+)</name>
        <dbReference type="ChEBI" id="CHEBI:18420"/>
    </cofactor>
</comment>
<feature type="transmembrane region" description="Helical" evidence="8">
    <location>
        <begin position="220"/>
        <end position="238"/>
    </location>
</feature>
<dbReference type="RefSeq" id="WP_130453696.1">
    <property type="nucleotide sequence ID" value="NZ_QYAG01000001.1"/>
</dbReference>
<evidence type="ECO:0000256" key="4">
    <source>
        <dbReference type="ARBA" id="ARBA00022692"/>
    </source>
</evidence>
<dbReference type="AlphaFoldDB" id="A0A4V6MCX3"/>
<feature type="transmembrane region" description="Helical" evidence="8">
    <location>
        <begin position="165"/>
        <end position="187"/>
    </location>
</feature>
<name>A0A4V6MCX3_9MICO</name>
<dbReference type="Proteomes" id="UP000291832">
    <property type="component" value="Unassembled WGS sequence"/>
</dbReference>
<feature type="transmembrane region" description="Helical" evidence="8">
    <location>
        <begin position="6"/>
        <end position="30"/>
    </location>
</feature>
<keyword evidence="10" id="KW-1185">Reference proteome</keyword>
<feature type="transmembrane region" description="Helical" evidence="8">
    <location>
        <begin position="79"/>
        <end position="101"/>
    </location>
</feature>
<evidence type="ECO:0000256" key="2">
    <source>
        <dbReference type="ARBA" id="ARBA00022475"/>
    </source>
</evidence>
<dbReference type="OrthoDB" id="9783652at2"/>
<dbReference type="PANTHER" id="PTHR22926">
    <property type="entry name" value="PHOSPHO-N-ACETYLMURAMOYL-PENTAPEPTIDE-TRANSFERASE"/>
    <property type="match status" value="1"/>
</dbReference>
<feature type="transmembrane region" description="Helical" evidence="8">
    <location>
        <begin position="277"/>
        <end position="295"/>
    </location>
</feature>
<evidence type="ECO:0000313" key="10">
    <source>
        <dbReference type="Proteomes" id="UP000291832"/>
    </source>
</evidence>
<keyword evidence="7" id="KW-0479">Metal-binding</keyword>
<evidence type="ECO:0000256" key="8">
    <source>
        <dbReference type="SAM" id="Phobius"/>
    </source>
</evidence>
<feature type="transmembrane region" description="Helical" evidence="8">
    <location>
        <begin position="51"/>
        <end position="73"/>
    </location>
</feature>
<dbReference type="GO" id="GO:0005886">
    <property type="term" value="C:plasma membrane"/>
    <property type="evidence" value="ECO:0007669"/>
    <property type="project" value="UniProtKB-SubCell"/>
</dbReference>
<dbReference type="GO" id="GO:0016780">
    <property type="term" value="F:phosphotransferase activity, for other substituted phosphate groups"/>
    <property type="evidence" value="ECO:0007669"/>
    <property type="project" value="InterPro"/>
</dbReference>
<dbReference type="PANTHER" id="PTHR22926:SF3">
    <property type="entry name" value="UNDECAPRENYL-PHOSPHATE ALPHA-N-ACETYLGLUCOSAMINYL 1-PHOSPHATE TRANSFERASE"/>
    <property type="match status" value="1"/>
</dbReference>
<evidence type="ECO:0000256" key="5">
    <source>
        <dbReference type="ARBA" id="ARBA00022989"/>
    </source>
</evidence>
<sequence length="374" mass="37698">MTPLAVSLIAGALTLVLSLALPVVVKPVLVRLGIMDVPSARSSHDRPILRGLGLAVLIAMLVGGATAVALFAVPSWGGSASWSALLVIVLGSLCAGLLGLTEDLHGLSVPLRSAALLLIAAGSALGVLLVSGGLGGGLGLQHGPGLAGSSGPGAVSDAAAPHPGLPVWAIIALVAYAVLFISSYINVANFMDGLNGISGFHGVIAGGTFAAIGWSMNMPWLFAAGLVLALGYLGFLPWNLTKPGAFLGDVGSYLLGGATAVTSFAALIAGAPLLATIGPMVIYFGDVGVTLVKRMRAGHKWDEPHKEHTYQRIQQLGYSHVQASGLTAGCTLLASLLGLASLSVGLWGSLILLAGGLAVLLVYLALPRLLPARS</sequence>
<feature type="transmembrane region" description="Helical" evidence="8">
    <location>
        <begin position="250"/>
        <end position="271"/>
    </location>
</feature>
<evidence type="ECO:0000256" key="3">
    <source>
        <dbReference type="ARBA" id="ARBA00022679"/>
    </source>
</evidence>
<keyword evidence="2" id="KW-1003">Cell membrane</keyword>
<dbReference type="GO" id="GO:0046872">
    <property type="term" value="F:metal ion binding"/>
    <property type="evidence" value="ECO:0007669"/>
    <property type="project" value="UniProtKB-KW"/>
</dbReference>